<dbReference type="SUPFAM" id="SSF48208">
    <property type="entry name" value="Six-hairpin glycosidases"/>
    <property type="match status" value="1"/>
</dbReference>
<keyword evidence="3" id="KW-1185">Reference proteome</keyword>
<dbReference type="SUPFAM" id="SSF52833">
    <property type="entry name" value="Thioredoxin-like"/>
    <property type="match status" value="1"/>
</dbReference>
<protein>
    <submittedName>
        <fullName evidence="2">Thioredoxin domain-containing protein</fullName>
    </submittedName>
</protein>
<dbReference type="PANTHER" id="PTHR42899">
    <property type="entry name" value="SPERMATOGENESIS-ASSOCIATED PROTEIN 20"/>
    <property type="match status" value="1"/>
</dbReference>
<dbReference type="PANTHER" id="PTHR42899:SF1">
    <property type="entry name" value="SPERMATOGENESIS-ASSOCIATED PROTEIN 20"/>
    <property type="match status" value="1"/>
</dbReference>
<dbReference type="CDD" id="cd02955">
    <property type="entry name" value="SSP411"/>
    <property type="match status" value="1"/>
</dbReference>
<feature type="domain" description="Spermatogenesis-associated protein 20-like TRX" evidence="1">
    <location>
        <begin position="28"/>
        <end position="183"/>
    </location>
</feature>
<organism evidence="2 3">
    <name type="scientific">Mariniflexile aquimaris</name>
    <dbReference type="NCBI Taxonomy" id="881009"/>
    <lineage>
        <taxon>Bacteria</taxon>
        <taxon>Pseudomonadati</taxon>
        <taxon>Bacteroidota</taxon>
        <taxon>Flavobacteriia</taxon>
        <taxon>Flavobacteriales</taxon>
        <taxon>Flavobacteriaceae</taxon>
        <taxon>Mariniflexile</taxon>
    </lineage>
</organism>
<dbReference type="Proteomes" id="UP001597011">
    <property type="component" value="Unassembled WGS sequence"/>
</dbReference>
<dbReference type="RefSeq" id="WP_379943860.1">
    <property type="nucleotide sequence ID" value="NZ_JBHTIB010000016.1"/>
</dbReference>
<dbReference type="Gene3D" id="1.50.10.10">
    <property type="match status" value="2"/>
</dbReference>
<dbReference type="PIRSF" id="PIRSF006402">
    <property type="entry name" value="UCP006402_thioredoxin"/>
    <property type="match status" value="1"/>
</dbReference>
<gene>
    <name evidence="2" type="ORF">ACFQ0I_15565</name>
</gene>
<dbReference type="InterPro" id="IPR024705">
    <property type="entry name" value="Ssp411"/>
</dbReference>
<proteinExistence type="predicted"/>
<accession>A0ABW3BVS4</accession>
<dbReference type="Pfam" id="PF03190">
    <property type="entry name" value="Thioredox_DsbH"/>
    <property type="match status" value="1"/>
</dbReference>
<reference evidence="3" key="1">
    <citation type="journal article" date="2019" name="Int. J. Syst. Evol. Microbiol.">
        <title>The Global Catalogue of Microorganisms (GCM) 10K type strain sequencing project: providing services to taxonomists for standard genome sequencing and annotation.</title>
        <authorList>
            <consortium name="The Broad Institute Genomics Platform"/>
            <consortium name="The Broad Institute Genome Sequencing Center for Infectious Disease"/>
            <person name="Wu L."/>
            <person name="Ma J."/>
        </authorList>
    </citation>
    <scope>NUCLEOTIDE SEQUENCE [LARGE SCALE GENOMIC DNA]</scope>
    <source>
        <strain evidence="3">CCUG 60529</strain>
    </source>
</reference>
<dbReference type="InterPro" id="IPR036249">
    <property type="entry name" value="Thioredoxin-like_sf"/>
</dbReference>
<dbReference type="InterPro" id="IPR004879">
    <property type="entry name" value="Ssp411-like_TRX"/>
</dbReference>
<dbReference type="InterPro" id="IPR012341">
    <property type="entry name" value="6hp_glycosidase-like_sf"/>
</dbReference>
<dbReference type="InterPro" id="IPR008928">
    <property type="entry name" value="6-hairpin_glycosidase_sf"/>
</dbReference>
<sequence>MKYIIFLLSISIIGCKGEPKEIVTHPYTNELINESSPYLLQHAHNPVDWHAWNDKTLTKAKEENKLMLISIGYAACHWCHDMEKESFQDSLVAQVMNKNFINIKVDREERPDVDQIYMNAVQLMTGSTGWPLNVIALPDGRPVWGGSYFNKEQWMEALNKISKLYNDNPKKLYAIADKLEKGLKTIDLVDLNTEEPAFDTSTIETIVQNWSNQFDYTEGGLRGTPKYMMPNNYLFLLRYAYQTKDEKIQDFVNLTLTKMAYGGIYDHLGGGFARYSTDNKWHIPHFEKMLYDNAQLVSLYSNAYLATKNELYKNVVVETLDFINREMTAENGSFYSSVDADSKTPQGILEEGFFYVWQKEKIKSILNDDFEMFSDYYNLNDYGLWENDNYVLIRKDNDSTIITKYEISKEALAQKAKNWKKILYDIRTNRSKPRLDNKSITSWNALMIKGYLDAYKILDDRDYLYAAEKNALFIKYNQIRKDGGLNHSYKYGQSTINGYLEDYATTIDAFLSLYEATLNEKWLVTAKELTDYTFAHFFNETNKMFYFTSDLDSNLITRSIDYRDNVMPSSNSIMAKSLFKLSHYLDKEDFRNTALTILNNVKSEIPKMPSSYSNWLDLMMNFTYPFYEVAIIGDDAKEKLTALNKTYLPNKLIVGSTDENDMPLLLNRYVSDQTLIYVCVNKVCKLPVSEVDEAINMLQE</sequence>
<name>A0ABW3BVS4_9FLAO</name>
<dbReference type="PROSITE" id="PS51257">
    <property type="entry name" value="PROKAR_LIPOPROTEIN"/>
    <property type="match status" value="1"/>
</dbReference>
<dbReference type="Gene3D" id="3.40.30.10">
    <property type="entry name" value="Glutaredoxin"/>
    <property type="match status" value="1"/>
</dbReference>
<evidence type="ECO:0000259" key="1">
    <source>
        <dbReference type="Pfam" id="PF03190"/>
    </source>
</evidence>
<dbReference type="EMBL" id="JBHTIB010000016">
    <property type="protein sequence ID" value="MFD0837196.1"/>
    <property type="molecule type" value="Genomic_DNA"/>
</dbReference>
<comment type="caution">
    <text evidence="2">The sequence shown here is derived from an EMBL/GenBank/DDBJ whole genome shotgun (WGS) entry which is preliminary data.</text>
</comment>
<evidence type="ECO:0000313" key="3">
    <source>
        <dbReference type="Proteomes" id="UP001597011"/>
    </source>
</evidence>
<evidence type="ECO:0000313" key="2">
    <source>
        <dbReference type="EMBL" id="MFD0837196.1"/>
    </source>
</evidence>